<reference evidence="2 3" key="1">
    <citation type="submission" date="2019-01" db="EMBL/GenBank/DDBJ databases">
        <authorList>
            <person name="Ferrante I. M."/>
        </authorList>
    </citation>
    <scope>NUCLEOTIDE SEQUENCE [LARGE SCALE GENOMIC DNA]</scope>
    <source>
        <strain evidence="2 3">B856</strain>
    </source>
</reference>
<dbReference type="OrthoDB" id="9975421at2759"/>
<dbReference type="AlphaFoldDB" id="A0A448ZL87"/>
<name>A0A448ZL87_9STRA</name>
<dbReference type="EMBL" id="CAACVS010000480">
    <property type="protein sequence ID" value="VEU42794.1"/>
    <property type="molecule type" value="Genomic_DNA"/>
</dbReference>
<dbReference type="Pfam" id="PF05811">
    <property type="entry name" value="DUF842"/>
    <property type="match status" value="1"/>
</dbReference>
<protein>
    <submittedName>
        <fullName evidence="2">Uncharacterized protein</fullName>
    </submittedName>
</protein>
<dbReference type="Proteomes" id="UP000291116">
    <property type="component" value="Unassembled WGS sequence"/>
</dbReference>
<proteinExistence type="inferred from homology"/>
<evidence type="ECO:0000256" key="1">
    <source>
        <dbReference type="ARBA" id="ARBA00009952"/>
    </source>
</evidence>
<gene>
    <name evidence="2" type="ORF">PSNMU_V1.4_AUG-EV-PASAV3_0097830</name>
</gene>
<dbReference type="InterPro" id="IPR008560">
    <property type="entry name" value="DUF842_euk"/>
</dbReference>
<sequence>MASAAIQAQANALNAKMEGEASKMLDEVERVWMRKVAKQSFACAVKCYDKAGTSGPAESLEACTRSCQAPYQQSSNLVQQEVAQFQNRLNRNMQECQEKARDMIRPGTENDSYAMSKVETALITCMEKQVNEHIKLLNPMKERITSVLKNYQ</sequence>
<dbReference type="GO" id="GO:0005737">
    <property type="term" value="C:cytoplasm"/>
    <property type="evidence" value="ECO:0007669"/>
    <property type="project" value="TreeGrafter"/>
</dbReference>
<keyword evidence="3" id="KW-1185">Reference proteome</keyword>
<evidence type="ECO:0000313" key="3">
    <source>
        <dbReference type="Proteomes" id="UP000291116"/>
    </source>
</evidence>
<dbReference type="PANTHER" id="PTHR21096:SF0">
    <property type="entry name" value="PROTEIN FAM136A"/>
    <property type="match status" value="1"/>
</dbReference>
<organism evidence="2 3">
    <name type="scientific">Pseudo-nitzschia multistriata</name>
    <dbReference type="NCBI Taxonomy" id="183589"/>
    <lineage>
        <taxon>Eukaryota</taxon>
        <taxon>Sar</taxon>
        <taxon>Stramenopiles</taxon>
        <taxon>Ochrophyta</taxon>
        <taxon>Bacillariophyta</taxon>
        <taxon>Bacillariophyceae</taxon>
        <taxon>Bacillariophycidae</taxon>
        <taxon>Bacillariales</taxon>
        <taxon>Bacillariaceae</taxon>
        <taxon>Pseudo-nitzschia</taxon>
    </lineage>
</organism>
<evidence type="ECO:0000313" key="2">
    <source>
        <dbReference type="EMBL" id="VEU42794.1"/>
    </source>
</evidence>
<dbReference type="PANTHER" id="PTHR21096">
    <property type="entry name" value="PROTEIN FAM136A"/>
    <property type="match status" value="1"/>
</dbReference>
<accession>A0A448ZL87</accession>
<comment type="similarity">
    <text evidence="1">Belongs to the FAM136 family.</text>
</comment>